<accession>A0A3A8J159</accession>
<dbReference type="InterPro" id="IPR023061">
    <property type="entry name" value="SelD_I"/>
</dbReference>
<dbReference type="CDD" id="cd02195">
    <property type="entry name" value="SelD"/>
    <property type="match status" value="1"/>
</dbReference>
<comment type="function">
    <text evidence="9">Synthesizes selenophosphate from selenide and ATP.</text>
</comment>
<feature type="binding site" description="in other chain" evidence="9">
    <location>
        <position position="71"/>
    </location>
    <ligand>
        <name>ATP</name>
        <dbReference type="ChEBI" id="CHEBI:30616"/>
        <note>ligand shared between dimeric partners</note>
    </ligand>
</feature>
<keyword evidence="5 9" id="KW-0418">Kinase</keyword>
<dbReference type="OrthoDB" id="9767928at2"/>
<dbReference type="GO" id="GO:0016260">
    <property type="term" value="P:selenocysteine biosynthetic process"/>
    <property type="evidence" value="ECO:0007669"/>
    <property type="project" value="InterPro"/>
</dbReference>
<keyword evidence="6 9" id="KW-0067">ATP-binding</keyword>
<dbReference type="InterPro" id="IPR036676">
    <property type="entry name" value="PurM-like_C_sf"/>
</dbReference>
<dbReference type="InterPro" id="IPR004536">
    <property type="entry name" value="SPS/SelD"/>
</dbReference>
<evidence type="ECO:0000256" key="8">
    <source>
        <dbReference type="ARBA" id="ARBA00023266"/>
    </source>
</evidence>
<dbReference type="Pfam" id="PF00586">
    <property type="entry name" value="AIRS"/>
    <property type="match status" value="1"/>
</dbReference>
<dbReference type="SUPFAM" id="SSF56042">
    <property type="entry name" value="PurM C-terminal domain-like"/>
    <property type="match status" value="1"/>
</dbReference>
<keyword evidence="4 9" id="KW-0547">Nucleotide-binding</keyword>
<comment type="similarity">
    <text evidence="1 9">Belongs to the selenophosphate synthase 1 family. Class I subfamily.</text>
</comment>
<dbReference type="Pfam" id="PF02769">
    <property type="entry name" value="AIRS_C"/>
    <property type="match status" value="1"/>
</dbReference>
<reference evidence="13" key="1">
    <citation type="submission" date="2018-09" db="EMBL/GenBank/DDBJ databases">
        <authorList>
            <person name="Livingstone P.G."/>
            <person name="Whitworth D.E."/>
        </authorList>
    </citation>
    <scope>NUCLEOTIDE SEQUENCE [LARGE SCALE GENOMIC DNA]</scope>
    <source>
        <strain evidence="13">CA054A</strain>
    </source>
</reference>
<dbReference type="SUPFAM" id="SSF55326">
    <property type="entry name" value="PurM N-terminal domain-like"/>
    <property type="match status" value="1"/>
</dbReference>
<dbReference type="Gene3D" id="3.30.1330.10">
    <property type="entry name" value="PurM-like, N-terminal domain"/>
    <property type="match status" value="1"/>
</dbReference>
<dbReference type="AlphaFoldDB" id="A0A3A8J159"/>
<dbReference type="EMBL" id="RAVZ01000068">
    <property type="protein sequence ID" value="RKG89402.1"/>
    <property type="molecule type" value="Genomic_DNA"/>
</dbReference>
<evidence type="ECO:0000313" key="13">
    <source>
        <dbReference type="Proteomes" id="UP000268094"/>
    </source>
</evidence>
<dbReference type="EC" id="2.7.9.3" evidence="9"/>
<dbReference type="FunFam" id="3.30.1330.10:FF:000003">
    <property type="entry name" value="Selenide, water dikinase"/>
    <property type="match status" value="1"/>
</dbReference>
<keyword evidence="7 9" id="KW-0460">Magnesium</keyword>
<feature type="binding site" description="in other chain" evidence="9">
    <location>
        <begin position="51"/>
        <end position="53"/>
    </location>
    <ligand>
        <name>ATP</name>
        <dbReference type="ChEBI" id="CHEBI:30616"/>
        <note>ligand shared between dimeric partners</note>
    </ligand>
</feature>
<evidence type="ECO:0000256" key="3">
    <source>
        <dbReference type="ARBA" id="ARBA00022723"/>
    </source>
</evidence>
<feature type="binding site" evidence="9">
    <location>
        <position position="231"/>
    </location>
    <ligand>
        <name>Mg(2+)</name>
        <dbReference type="ChEBI" id="CHEBI:18420"/>
    </ligand>
</feature>
<feature type="active site" evidence="9">
    <location>
        <position position="21"/>
    </location>
</feature>
<dbReference type="GO" id="GO:0004756">
    <property type="term" value="F:selenide, water dikinase activity"/>
    <property type="evidence" value="ECO:0007669"/>
    <property type="project" value="UniProtKB-UniRule"/>
</dbReference>
<comment type="catalytic activity">
    <reaction evidence="9">
        <text>hydrogenselenide + ATP + H2O = selenophosphate + AMP + phosphate + 2 H(+)</text>
        <dbReference type="Rhea" id="RHEA:18737"/>
        <dbReference type="ChEBI" id="CHEBI:15377"/>
        <dbReference type="ChEBI" id="CHEBI:15378"/>
        <dbReference type="ChEBI" id="CHEBI:16144"/>
        <dbReference type="ChEBI" id="CHEBI:29317"/>
        <dbReference type="ChEBI" id="CHEBI:30616"/>
        <dbReference type="ChEBI" id="CHEBI:43474"/>
        <dbReference type="ChEBI" id="CHEBI:456215"/>
        <dbReference type="EC" id="2.7.9.3"/>
    </reaction>
</comment>
<sequence length="352" mass="36240">MAGEKPVKAKRLTEMSHCAGCAAKLKAGDLARVLGGLKTAAPPQALVGFTTSDDAAVYQLAPGMAVVETVDFFPPLVDDPFQFGAIAAANALSDIWAMGARPLFALNLVCFPEELPLKVLQKILAGGQSKADEAGIPILGGHSIRDPEPKYGMAVTGVVHPKKVLTNAGAKPGDVLILTKPLGTGIATTAIKRGLASRSLVKQVTAQMATLNKAAGEVFASGAFKVHALTDVTGFGLLGHLLEMMTGSKTKALLDLERIPLIAGVPALAEDGVVPGGTKTNLAHVKPKVRFPEGLPEHIQWLLADAQTNGGLLASVPARHALKAVQALEKAGVDAALIGEVQAGRPGIDVVG</sequence>
<dbReference type="NCBIfam" id="TIGR00476">
    <property type="entry name" value="selD"/>
    <property type="match status" value="1"/>
</dbReference>
<keyword evidence="13" id="KW-1185">Reference proteome</keyword>
<comment type="caution">
    <text evidence="12">The sequence shown here is derived from an EMBL/GenBank/DDBJ whole genome shotgun (WGS) entry which is preliminary data.</text>
</comment>
<evidence type="ECO:0000256" key="7">
    <source>
        <dbReference type="ARBA" id="ARBA00022842"/>
    </source>
</evidence>
<feature type="domain" description="PurM-like N-terminal" evidence="10">
    <location>
        <begin position="53"/>
        <end position="159"/>
    </location>
</feature>
<proteinExistence type="inferred from homology"/>
<keyword evidence="2 9" id="KW-0808">Transferase</keyword>
<dbReference type="GO" id="GO:0000287">
    <property type="term" value="F:magnesium ion binding"/>
    <property type="evidence" value="ECO:0007669"/>
    <property type="project" value="UniProtKB-UniRule"/>
</dbReference>
<organism evidence="12 13">
    <name type="scientific">Corallococcus terminator</name>
    <dbReference type="NCBI Taxonomy" id="2316733"/>
    <lineage>
        <taxon>Bacteria</taxon>
        <taxon>Pseudomonadati</taxon>
        <taxon>Myxococcota</taxon>
        <taxon>Myxococcia</taxon>
        <taxon>Myxococcales</taxon>
        <taxon>Cystobacterineae</taxon>
        <taxon>Myxococcaceae</taxon>
        <taxon>Corallococcus</taxon>
    </lineage>
</organism>
<dbReference type="InterPro" id="IPR016188">
    <property type="entry name" value="PurM-like_N"/>
</dbReference>
<evidence type="ECO:0000256" key="4">
    <source>
        <dbReference type="ARBA" id="ARBA00022741"/>
    </source>
</evidence>
<evidence type="ECO:0000256" key="9">
    <source>
        <dbReference type="HAMAP-Rule" id="MF_00625"/>
    </source>
</evidence>
<dbReference type="GO" id="GO:0005737">
    <property type="term" value="C:cytoplasm"/>
    <property type="evidence" value="ECO:0007669"/>
    <property type="project" value="TreeGrafter"/>
</dbReference>
<comment type="subunit">
    <text evidence="9">Homodimer.</text>
</comment>
<evidence type="ECO:0000256" key="1">
    <source>
        <dbReference type="ARBA" id="ARBA00008026"/>
    </source>
</evidence>
<evidence type="ECO:0000256" key="5">
    <source>
        <dbReference type="ARBA" id="ARBA00022777"/>
    </source>
</evidence>
<gene>
    <name evidence="9 12" type="primary">selD</name>
    <name evidence="12" type="ORF">D7V88_12700</name>
</gene>
<dbReference type="Gene3D" id="3.90.650.10">
    <property type="entry name" value="PurM-like C-terminal domain"/>
    <property type="match status" value="1"/>
</dbReference>
<feature type="binding site" description="in other chain" evidence="9">
    <location>
        <position position="24"/>
    </location>
    <ligand>
        <name>ATP</name>
        <dbReference type="ChEBI" id="CHEBI:30616"/>
        <note>ligand shared between dimeric partners</note>
    </ligand>
</feature>
<dbReference type="RefSeq" id="WP_120540900.1">
    <property type="nucleotide sequence ID" value="NZ_RAVZ01000068.1"/>
</dbReference>
<dbReference type="PANTHER" id="PTHR10256">
    <property type="entry name" value="SELENIDE, WATER DIKINASE"/>
    <property type="match status" value="1"/>
</dbReference>
<dbReference type="InterPro" id="IPR010918">
    <property type="entry name" value="PurM-like_C_dom"/>
</dbReference>
<feature type="binding site" evidence="9">
    <location>
        <position position="54"/>
    </location>
    <ligand>
        <name>Mg(2+)</name>
        <dbReference type="ChEBI" id="CHEBI:18420"/>
    </ligand>
</feature>
<feature type="binding site" evidence="9">
    <location>
        <begin position="141"/>
        <end position="143"/>
    </location>
    <ligand>
        <name>ATP</name>
        <dbReference type="ChEBI" id="CHEBI:30616"/>
        <note>ligand shared between dimeric partners</note>
    </ligand>
</feature>
<evidence type="ECO:0000256" key="6">
    <source>
        <dbReference type="ARBA" id="ARBA00022840"/>
    </source>
</evidence>
<dbReference type="HAMAP" id="MF_00625">
    <property type="entry name" value="SelD"/>
    <property type="match status" value="1"/>
</dbReference>
<evidence type="ECO:0000256" key="2">
    <source>
        <dbReference type="ARBA" id="ARBA00022679"/>
    </source>
</evidence>
<name>A0A3A8J159_9BACT</name>
<feature type="domain" description="PurM-like C-terminal" evidence="11">
    <location>
        <begin position="171"/>
        <end position="345"/>
    </location>
</feature>
<feature type="site" description="Important for catalytic activity" evidence="9">
    <location>
        <position position="24"/>
    </location>
</feature>
<dbReference type="Proteomes" id="UP000268094">
    <property type="component" value="Unassembled WGS sequence"/>
</dbReference>
<keyword evidence="8 9" id="KW-0711">Selenium</keyword>
<feature type="binding site" description="in other chain" evidence="9">
    <location>
        <position position="94"/>
    </location>
    <ligand>
        <name>ATP</name>
        <dbReference type="ChEBI" id="CHEBI:30616"/>
        <note>ligand shared between dimeric partners</note>
    </ligand>
</feature>
<dbReference type="PIRSF" id="PIRSF036407">
    <property type="entry name" value="Selenphspht_syn"/>
    <property type="match status" value="1"/>
</dbReference>
<evidence type="ECO:0000313" key="12">
    <source>
        <dbReference type="EMBL" id="RKG89402.1"/>
    </source>
</evidence>
<comment type="cofactor">
    <cofactor evidence="9">
        <name>Mg(2+)</name>
        <dbReference type="ChEBI" id="CHEBI:18420"/>
    </cofactor>
    <text evidence="9">Binds 1 Mg(2+) ion per monomer.</text>
</comment>
<feature type="binding site" evidence="9">
    <location>
        <position position="94"/>
    </location>
    <ligand>
        <name>Mg(2+)</name>
        <dbReference type="ChEBI" id="CHEBI:18420"/>
    </ligand>
</feature>
<evidence type="ECO:0000259" key="10">
    <source>
        <dbReference type="Pfam" id="PF00586"/>
    </source>
</evidence>
<dbReference type="GO" id="GO:0005524">
    <property type="term" value="F:ATP binding"/>
    <property type="evidence" value="ECO:0007669"/>
    <property type="project" value="UniProtKB-UniRule"/>
</dbReference>
<evidence type="ECO:0000259" key="11">
    <source>
        <dbReference type="Pfam" id="PF02769"/>
    </source>
</evidence>
<dbReference type="InterPro" id="IPR036921">
    <property type="entry name" value="PurM-like_N_sf"/>
</dbReference>
<dbReference type="NCBIfam" id="NF002098">
    <property type="entry name" value="PRK00943.1"/>
    <property type="match status" value="1"/>
</dbReference>
<keyword evidence="3 9" id="KW-0479">Metal-binding</keyword>
<protein>
    <recommendedName>
        <fullName evidence="9">Selenide, water dikinase</fullName>
        <ecNumber evidence="9">2.7.9.3</ecNumber>
    </recommendedName>
    <alternativeName>
        <fullName evidence="9">Selenium donor protein</fullName>
    </alternativeName>
    <alternativeName>
        <fullName evidence="9">Selenophosphate synthase</fullName>
    </alternativeName>
</protein>
<dbReference type="PANTHER" id="PTHR10256:SF0">
    <property type="entry name" value="INACTIVE SELENIDE, WATER DIKINASE-LIKE PROTEIN-RELATED"/>
    <property type="match status" value="1"/>
</dbReference>